<evidence type="ECO:0000313" key="12">
    <source>
        <dbReference type="Proteomes" id="UP001222325"/>
    </source>
</evidence>
<evidence type="ECO:0000256" key="6">
    <source>
        <dbReference type="PROSITE-ProRule" id="PRU00657"/>
    </source>
</evidence>
<dbReference type="InterPro" id="IPR038248">
    <property type="entry name" value="Dicer_dimer_sf"/>
</dbReference>
<dbReference type="GO" id="GO:0004525">
    <property type="term" value="F:ribonuclease III activity"/>
    <property type="evidence" value="ECO:0007669"/>
    <property type="project" value="InterPro"/>
</dbReference>
<dbReference type="GO" id="GO:0003723">
    <property type="term" value="F:RNA binding"/>
    <property type="evidence" value="ECO:0007669"/>
    <property type="project" value="UniProtKB-UniRule"/>
</dbReference>
<dbReference type="Pfam" id="PF00636">
    <property type="entry name" value="Ribonuclease_3"/>
    <property type="match status" value="1"/>
</dbReference>
<dbReference type="Pfam" id="PF00271">
    <property type="entry name" value="Helicase_C"/>
    <property type="match status" value="1"/>
</dbReference>
<dbReference type="InterPro" id="IPR011545">
    <property type="entry name" value="DEAD/DEAH_box_helicase_dom"/>
</dbReference>
<dbReference type="PANTHER" id="PTHR14950:SF37">
    <property type="entry name" value="ENDORIBONUCLEASE DICER"/>
    <property type="match status" value="1"/>
</dbReference>
<evidence type="ECO:0000256" key="1">
    <source>
        <dbReference type="ARBA" id="ARBA00022737"/>
    </source>
</evidence>
<keyword evidence="2" id="KW-0547">Nucleotide-binding</keyword>
<dbReference type="PROSITE" id="PS00517">
    <property type="entry name" value="RNASE_3_1"/>
    <property type="match status" value="1"/>
</dbReference>
<evidence type="ECO:0000259" key="7">
    <source>
        <dbReference type="PROSITE" id="PS50142"/>
    </source>
</evidence>
<dbReference type="SMART" id="SM00487">
    <property type="entry name" value="DEXDc"/>
    <property type="match status" value="1"/>
</dbReference>
<dbReference type="SMART" id="SM00490">
    <property type="entry name" value="HELICc"/>
    <property type="match status" value="1"/>
</dbReference>
<dbReference type="Pfam" id="PF00270">
    <property type="entry name" value="DEAD"/>
    <property type="match status" value="1"/>
</dbReference>
<dbReference type="GO" id="GO:0005737">
    <property type="term" value="C:cytoplasm"/>
    <property type="evidence" value="ECO:0007669"/>
    <property type="project" value="TreeGrafter"/>
</dbReference>
<dbReference type="GO" id="GO:0004386">
    <property type="term" value="F:helicase activity"/>
    <property type="evidence" value="ECO:0007669"/>
    <property type="project" value="UniProtKB-KW"/>
</dbReference>
<dbReference type="Gene3D" id="3.40.50.300">
    <property type="entry name" value="P-loop containing nucleotide triphosphate hydrolases"/>
    <property type="match status" value="2"/>
</dbReference>
<dbReference type="SMART" id="SM00535">
    <property type="entry name" value="RIBOc"/>
    <property type="match status" value="2"/>
</dbReference>
<dbReference type="Proteomes" id="UP001222325">
    <property type="component" value="Unassembled WGS sequence"/>
</dbReference>
<dbReference type="PROSITE" id="PS51192">
    <property type="entry name" value="HELICASE_ATP_BIND_1"/>
    <property type="match status" value="1"/>
</dbReference>
<dbReference type="CDD" id="cd18034">
    <property type="entry name" value="DEXHc_dicer"/>
    <property type="match status" value="1"/>
</dbReference>
<keyword evidence="3" id="KW-0378">Hydrolase</keyword>
<dbReference type="CDD" id="cd00593">
    <property type="entry name" value="RIBOc"/>
    <property type="match status" value="2"/>
</dbReference>
<sequence length="1358" mass="151777">MASEASMNTNAAAKLPRHYQEEVLELAQRENVIAALDTGTGKTFIGLLLLKSVIAIHPNSKTIFLVPKVPLVEQQGSFISSNSTLRVLKLHGALNIDLADRRGWNDRFNFHDVFVMTAQIFLDLITHSIWSVDKVTLMIFDECHHTRKNHPYNCIMREYFQLPRSKRPKVFGMTASPVWDVKDAIGSLAALEANMDSKVVAVRKHADELAAHVQNATETVEKYPSPPTEYDFPSPTLWMCLTFFKTTLHHLNIAWEDIERRYTATLSSLGPYCASMYLHLEMRHRLSQCERLEEASDASLLPPPLDSTLRLSEEIAEILDILEAYDQSLAALPVCPEWCSPKIAVLVDILLSHKSPTFQGIVFVEQRHVAVCLARVLPCIPALCGAVRCAELISRNGDTVWGASNSIQSTLQSFREGEINLIVATAVAEEGLDFPACDLVVRFDALQHMVGYVQSRGRARCKTSNFVIMVEENNEAQLSKYKTFLEKEPELKATYQTREEDNSVMGLSDDQGDEDIHPSDLLQRERHVVASTGAVLTFDSAINLLSQLCALIPHDTFTPPHTPKYSGDFQATVQLPSCLPLPQQDLRFQGPRKCSKREAKRAVAFIAVKRLHELEVFDQYLLPVSGTPKGHEDNESIPLLDVDGIPEMMQVCVKDPWTIDCFHQLWIHSIFIENRRVAGFITGTNLFPVEIDIGSQIRTTGGELVKFDEDLELGQRELMRRFTKEGIWLRITASPVDLPLNFYLVPIADTGQPNFLVIRRLLASPRGESDWNGIDESDYGRLMVANLNLPGQLYLLQKIRNDLSPASIPPDGSAEAQAGFTNYHDYWTQKWTGKPGSRKRPPYIPESGSLLELVPFSRSPRSGVCPSGRTSSHSARPSHVLFPQGCCRWINISEDMYETFSIFPALHRRITDVYRLHRARLSLSLPAISEHTLIEALTLPCSNAGYSNQRLETLGDAVLQLCTTVHLFNRYPYRHEGQLSTMRQNSVSNRTLLSRAKVIGLETFLICETQDIKTWKSRIQCPLSDDITGPRMGVSREFPRRSLQDCMEASLGASFVTGGIEMSLHTGRALGLNFGGPAPWSVRYPLRKLSPVSSMFSVLEESLGYSFRDGTLLLEALTHPSFDNQNTSSYERLEFLGDAVLDLVVIDHMYRKYPCATSDQLAWPRTRAICAPALAFIAVKYLGLHQLMLVNNTELSMEIARYVPLLQMCSGEEMVERGWQYDPPKVLSDVFESVVGAVLVDSNYDYDRCASVVEYIMQDILTVLSPSVSRDPITRLFEWAAGAGCISSKHIVFRKSKGPKCTGVTALVHGVVVAGPIFSSSVLVAKNLAAESTMAVLIDPMNAKRLSCLCDCRKPPGT</sequence>
<dbReference type="SUPFAM" id="SSF52540">
    <property type="entry name" value="P-loop containing nucleoside triphosphate hydrolases"/>
    <property type="match status" value="1"/>
</dbReference>
<accession>A0AAD6U747</accession>
<dbReference type="PROSITE" id="PS51194">
    <property type="entry name" value="HELICASE_CTER"/>
    <property type="match status" value="1"/>
</dbReference>
<dbReference type="Gene3D" id="3.30.160.380">
    <property type="entry name" value="Dicer dimerisation domain"/>
    <property type="match status" value="1"/>
</dbReference>
<dbReference type="InterPro" id="IPR014001">
    <property type="entry name" value="Helicase_ATP-bd"/>
</dbReference>
<dbReference type="Gene3D" id="1.10.1520.10">
    <property type="entry name" value="Ribonuclease III domain"/>
    <property type="match status" value="2"/>
</dbReference>
<evidence type="ECO:0000256" key="2">
    <source>
        <dbReference type="ARBA" id="ARBA00022741"/>
    </source>
</evidence>
<evidence type="ECO:0000256" key="3">
    <source>
        <dbReference type="ARBA" id="ARBA00022801"/>
    </source>
</evidence>
<evidence type="ECO:0000259" key="10">
    <source>
        <dbReference type="PROSITE" id="PS51327"/>
    </source>
</evidence>
<evidence type="ECO:0000256" key="5">
    <source>
        <dbReference type="ARBA" id="ARBA00022840"/>
    </source>
</evidence>
<keyword evidence="12" id="KW-1185">Reference proteome</keyword>
<dbReference type="GO" id="GO:0030422">
    <property type="term" value="P:siRNA processing"/>
    <property type="evidence" value="ECO:0007669"/>
    <property type="project" value="TreeGrafter"/>
</dbReference>
<protein>
    <recommendedName>
        <fullName evidence="13">Dicer-like protein 1</fullName>
    </recommendedName>
</protein>
<feature type="domain" description="RNase III" evidence="7">
    <location>
        <begin position="920"/>
        <end position="1059"/>
    </location>
</feature>
<evidence type="ECO:0000259" key="9">
    <source>
        <dbReference type="PROSITE" id="PS51194"/>
    </source>
</evidence>
<evidence type="ECO:0000256" key="4">
    <source>
        <dbReference type="ARBA" id="ARBA00022806"/>
    </source>
</evidence>
<dbReference type="EMBL" id="JARJCN010000022">
    <property type="protein sequence ID" value="KAJ7090340.1"/>
    <property type="molecule type" value="Genomic_DNA"/>
</dbReference>
<feature type="domain" description="Dicer dsRNA-binding fold" evidence="10">
    <location>
        <begin position="531"/>
        <end position="631"/>
    </location>
</feature>
<dbReference type="GO" id="GO:0005524">
    <property type="term" value="F:ATP binding"/>
    <property type="evidence" value="ECO:0007669"/>
    <property type="project" value="UniProtKB-KW"/>
</dbReference>
<keyword evidence="6" id="KW-0694">RNA-binding</keyword>
<keyword evidence="1" id="KW-0677">Repeat</keyword>
<comment type="similarity">
    <text evidence="6">Belongs to the helicase family. Dicer subfamily.</text>
</comment>
<comment type="caution">
    <text evidence="11">The sequence shown here is derived from an EMBL/GenBank/DDBJ whole genome shotgun (WGS) entry which is preliminary data.</text>
</comment>
<organism evidence="11 12">
    <name type="scientific">Mycena belliarum</name>
    <dbReference type="NCBI Taxonomy" id="1033014"/>
    <lineage>
        <taxon>Eukaryota</taxon>
        <taxon>Fungi</taxon>
        <taxon>Dikarya</taxon>
        <taxon>Basidiomycota</taxon>
        <taxon>Agaricomycotina</taxon>
        <taxon>Agaricomycetes</taxon>
        <taxon>Agaricomycetidae</taxon>
        <taxon>Agaricales</taxon>
        <taxon>Marasmiineae</taxon>
        <taxon>Mycenaceae</taxon>
        <taxon>Mycena</taxon>
    </lineage>
</organism>
<dbReference type="PROSITE" id="PS51327">
    <property type="entry name" value="DICER_DSRBF"/>
    <property type="match status" value="1"/>
</dbReference>
<evidence type="ECO:0000313" key="11">
    <source>
        <dbReference type="EMBL" id="KAJ7090340.1"/>
    </source>
</evidence>
<feature type="domain" description="Helicase ATP-binding" evidence="8">
    <location>
        <begin position="23"/>
        <end position="195"/>
    </location>
</feature>
<feature type="domain" description="Helicase C-terminal" evidence="9">
    <location>
        <begin position="345"/>
        <end position="503"/>
    </location>
</feature>
<proteinExistence type="inferred from homology"/>
<reference evidence="11" key="1">
    <citation type="submission" date="2023-03" db="EMBL/GenBank/DDBJ databases">
        <title>Massive genome expansion in bonnet fungi (Mycena s.s.) driven by repeated elements and novel gene families across ecological guilds.</title>
        <authorList>
            <consortium name="Lawrence Berkeley National Laboratory"/>
            <person name="Harder C.B."/>
            <person name="Miyauchi S."/>
            <person name="Viragh M."/>
            <person name="Kuo A."/>
            <person name="Thoen E."/>
            <person name="Andreopoulos B."/>
            <person name="Lu D."/>
            <person name="Skrede I."/>
            <person name="Drula E."/>
            <person name="Henrissat B."/>
            <person name="Morin E."/>
            <person name="Kohler A."/>
            <person name="Barry K."/>
            <person name="LaButti K."/>
            <person name="Morin E."/>
            <person name="Salamov A."/>
            <person name="Lipzen A."/>
            <person name="Mereny Z."/>
            <person name="Hegedus B."/>
            <person name="Baldrian P."/>
            <person name="Stursova M."/>
            <person name="Weitz H."/>
            <person name="Taylor A."/>
            <person name="Grigoriev I.V."/>
            <person name="Nagy L.G."/>
            <person name="Martin F."/>
            <person name="Kauserud H."/>
        </authorList>
    </citation>
    <scope>NUCLEOTIDE SEQUENCE</scope>
    <source>
        <strain evidence="11">CBHHK173m</strain>
    </source>
</reference>
<dbReference type="InterPro" id="IPR005034">
    <property type="entry name" value="Dicer_dimerisation"/>
</dbReference>
<dbReference type="InterPro" id="IPR036389">
    <property type="entry name" value="RNase_III_sf"/>
</dbReference>
<dbReference type="GO" id="GO:0005634">
    <property type="term" value="C:nucleus"/>
    <property type="evidence" value="ECO:0007669"/>
    <property type="project" value="TreeGrafter"/>
</dbReference>
<name>A0AAD6U747_9AGAR</name>
<feature type="domain" description="RNase III" evidence="7">
    <location>
        <begin position="1096"/>
        <end position="1243"/>
    </location>
</feature>
<dbReference type="InterPro" id="IPR027417">
    <property type="entry name" value="P-loop_NTPase"/>
</dbReference>
<dbReference type="PANTHER" id="PTHR14950">
    <property type="entry name" value="DICER-RELATED"/>
    <property type="match status" value="1"/>
</dbReference>
<dbReference type="Pfam" id="PF03368">
    <property type="entry name" value="Dicer_dimer"/>
    <property type="match status" value="1"/>
</dbReference>
<keyword evidence="5" id="KW-0067">ATP-binding</keyword>
<dbReference type="InterPro" id="IPR001650">
    <property type="entry name" value="Helicase_C-like"/>
</dbReference>
<evidence type="ECO:0000259" key="8">
    <source>
        <dbReference type="PROSITE" id="PS51192"/>
    </source>
</evidence>
<evidence type="ECO:0008006" key="13">
    <source>
        <dbReference type="Google" id="ProtNLM"/>
    </source>
</evidence>
<dbReference type="Pfam" id="PF14622">
    <property type="entry name" value="Ribonucleas_3_3"/>
    <property type="match status" value="1"/>
</dbReference>
<keyword evidence="4" id="KW-0347">Helicase</keyword>
<dbReference type="InterPro" id="IPR000999">
    <property type="entry name" value="RNase_III_dom"/>
</dbReference>
<dbReference type="PROSITE" id="PS50142">
    <property type="entry name" value="RNASE_3_2"/>
    <property type="match status" value="2"/>
</dbReference>
<dbReference type="SUPFAM" id="SSF69065">
    <property type="entry name" value="RNase III domain-like"/>
    <property type="match status" value="2"/>
</dbReference>
<gene>
    <name evidence="11" type="ORF">B0H15DRAFT_838200</name>
</gene>